<dbReference type="PANTHER" id="PTHR47666">
    <property type="entry name" value="PROTEIN VASCULAR ASSOCIATED DEATH 1, CHLOROPLASTIC"/>
    <property type="match status" value="1"/>
</dbReference>
<dbReference type="OrthoDB" id="17687at2759"/>
<protein>
    <recommendedName>
        <fullName evidence="1">GRAM domain-containing protein</fullName>
    </recommendedName>
</protein>
<evidence type="ECO:0000259" key="1">
    <source>
        <dbReference type="SMART" id="SM00568"/>
    </source>
</evidence>
<name>A0A8S1F777_9PELO</name>
<keyword evidence="3" id="KW-1185">Reference proteome</keyword>
<dbReference type="EMBL" id="CADEPM010000005">
    <property type="protein sequence ID" value="CAB3406670.1"/>
    <property type="molecule type" value="Genomic_DNA"/>
</dbReference>
<reference evidence="2 3" key="1">
    <citation type="submission" date="2020-04" db="EMBL/GenBank/DDBJ databases">
        <authorList>
            <person name="Laetsch R D."/>
            <person name="Stevens L."/>
            <person name="Kumar S."/>
            <person name="Blaxter L. M."/>
        </authorList>
    </citation>
    <scope>NUCLEOTIDE SEQUENCE [LARGE SCALE GENOMIC DNA]</scope>
</reference>
<dbReference type="InterPro" id="IPR004182">
    <property type="entry name" value="GRAM"/>
</dbReference>
<dbReference type="Proteomes" id="UP000494206">
    <property type="component" value="Unassembled WGS sequence"/>
</dbReference>
<evidence type="ECO:0000313" key="3">
    <source>
        <dbReference type="Proteomes" id="UP000494206"/>
    </source>
</evidence>
<organism evidence="2 3">
    <name type="scientific">Caenorhabditis bovis</name>
    <dbReference type="NCBI Taxonomy" id="2654633"/>
    <lineage>
        <taxon>Eukaryota</taxon>
        <taxon>Metazoa</taxon>
        <taxon>Ecdysozoa</taxon>
        <taxon>Nematoda</taxon>
        <taxon>Chromadorea</taxon>
        <taxon>Rhabditida</taxon>
        <taxon>Rhabditina</taxon>
        <taxon>Rhabditomorpha</taxon>
        <taxon>Rhabditoidea</taxon>
        <taxon>Rhabditidae</taxon>
        <taxon>Peloderinae</taxon>
        <taxon>Caenorhabditis</taxon>
    </lineage>
</organism>
<dbReference type="AlphaFoldDB" id="A0A8S1F777"/>
<accession>A0A8S1F777</accession>
<gene>
    <name evidence="2" type="ORF">CBOVIS_LOCUS8712</name>
</gene>
<dbReference type="SMART" id="SM00568">
    <property type="entry name" value="GRAM"/>
    <property type="match status" value="1"/>
</dbReference>
<proteinExistence type="predicted"/>
<dbReference type="InterPro" id="IPR011993">
    <property type="entry name" value="PH-like_dom_sf"/>
</dbReference>
<sequence length="275" mass="32225">MVWVKPEHLILAQSFWTCETSSKYFKLQRRKGQGTRGLSALLVATIDSVFDTRPPPFRIIYDFDNDDVHISIDGISCEKDIRKFIIGKIESLISCSTENVPIHSEELDHVSTRSCLDRFHKLFTIPSDEKLVNYYKCCYWKGKVPNQGDIFFSVNFLCFYSFIIGNETIIKIKWTDICRLERVSSILLPQSLLIVTKEEKKYTFSMFMNFEETFQLATQLANIAMKQLIEEEGFCEDISLRRKMLMESENTRTKKTKSSFLKRDLDARYRSDAYR</sequence>
<feature type="domain" description="GRAM" evidence="1">
    <location>
        <begin position="117"/>
        <end position="184"/>
    </location>
</feature>
<evidence type="ECO:0000313" key="2">
    <source>
        <dbReference type="EMBL" id="CAB3406670.1"/>
    </source>
</evidence>
<comment type="caution">
    <text evidence="2">The sequence shown here is derived from an EMBL/GenBank/DDBJ whole genome shotgun (WGS) entry which is preliminary data.</text>
</comment>
<dbReference type="Gene3D" id="2.30.29.30">
    <property type="entry name" value="Pleckstrin-homology domain (PH domain)/Phosphotyrosine-binding domain (PTB)"/>
    <property type="match status" value="1"/>
</dbReference>
<dbReference type="Pfam" id="PF02893">
    <property type="entry name" value="GRAM"/>
    <property type="match status" value="1"/>
</dbReference>
<dbReference type="PANTHER" id="PTHR47666:SF1">
    <property type="entry name" value="PROTEIN VASCULAR ASSOCIATED DEATH 1, CHLOROPLASTIC"/>
    <property type="match status" value="1"/>
</dbReference>
<dbReference type="FunFam" id="2.30.29.30:FF:000013">
    <property type="entry name" value="Putative TBC1 domain family member 8B"/>
    <property type="match status" value="1"/>
</dbReference>